<dbReference type="AlphaFoldDB" id="A0A1E3ND82"/>
<comment type="subunit">
    <text evidence="2">Interacts with coenzyme Q.</text>
</comment>
<dbReference type="CDD" id="cd07813">
    <property type="entry name" value="COQ10p_like"/>
    <property type="match status" value="1"/>
</dbReference>
<reference evidence="5 6" key="1">
    <citation type="journal article" date="2016" name="Proc. Natl. Acad. Sci. U.S.A.">
        <title>Comparative genomics of biotechnologically important yeasts.</title>
        <authorList>
            <person name="Riley R."/>
            <person name="Haridas S."/>
            <person name="Wolfe K.H."/>
            <person name="Lopes M.R."/>
            <person name="Hittinger C.T."/>
            <person name="Goeker M."/>
            <person name="Salamov A.A."/>
            <person name="Wisecaver J.H."/>
            <person name="Long T.M."/>
            <person name="Calvey C.H."/>
            <person name="Aerts A.L."/>
            <person name="Barry K.W."/>
            <person name="Choi C."/>
            <person name="Clum A."/>
            <person name="Coughlan A.Y."/>
            <person name="Deshpande S."/>
            <person name="Douglass A.P."/>
            <person name="Hanson S.J."/>
            <person name="Klenk H.-P."/>
            <person name="LaButti K.M."/>
            <person name="Lapidus A."/>
            <person name="Lindquist E.A."/>
            <person name="Lipzen A.M."/>
            <person name="Meier-Kolthoff J.P."/>
            <person name="Ohm R.A."/>
            <person name="Otillar R.P."/>
            <person name="Pangilinan J.L."/>
            <person name="Peng Y."/>
            <person name="Rokas A."/>
            <person name="Rosa C.A."/>
            <person name="Scheuner C."/>
            <person name="Sibirny A.A."/>
            <person name="Slot J.C."/>
            <person name="Stielow J.B."/>
            <person name="Sun H."/>
            <person name="Kurtzman C.P."/>
            <person name="Blackwell M."/>
            <person name="Grigoriev I.V."/>
            <person name="Jeffries T.W."/>
        </authorList>
    </citation>
    <scope>NUCLEOTIDE SEQUENCE [LARGE SCALE GENOMIC DNA]</scope>
    <source>
        <strain evidence="5 6">NRRL Y-2026</strain>
    </source>
</reference>
<dbReference type="InterPro" id="IPR005031">
    <property type="entry name" value="COQ10_START"/>
</dbReference>
<evidence type="ECO:0000259" key="4">
    <source>
        <dbReference type="Pfam" id="PF03364"/>
    </source>
</evidence>
<dbReference type="STRING" id="763406.A0A1E3ND82"/>
<dbReference type="EMBL" id="KV454009">
    <property type="protein sequence ID" value="ODQ44082.1"/>
    <property type="molecule type" value="Genomic_DNA"/>
</dbReference>
<dbReference type="GO" id="GO:0045333">
    <property type="term" value="P:cellular respiration"/>
    <property type="evidence" value="ECO:0007669"/>
    <property type="project" value="InterPro"/>
</dbReference>
<feature type="non-terminal residue" evidence="5">
    <location>
        <position position="151"/>
    </location>
</feature>
<gene>
    <name evidence="5" type="ORF">PICMEDRAFT_24486</name>
</gene>
<evidence type="ECO:0000313" key="6">
    <source>
        <dbReference type="Proteomes" id="UP000094455"/>
    </source>
</evidence>
<evidence type="ECO:0000256" key="1">
    <source>
        <dbReference type="ARBA" id="ARBA00006885"/>
    </source>
</evidence>
<dbReference type="Proteomes" id="UP000094455">
    <property type="component" value="Unassembled WGS sequence"/>
</dbReference>
<dbReference type="RefSeq" id="XP_019015195.1">
    <property type="nucleotide sequence ID" value="XM_019162353.1"/>
</dbReference>
<dbReference type="GO" id="GO:0048039">
    <property type="term" value="F:ubiquinone binding"/>
    <property type="evidence" value="ECO:0007669"/>
    <property type="project" value="EnsemblFungi"/>
</dbReference>
<dbReference type="Gene3D" id="3.30.530.20">
    <property type="match status" value="1"/>
</dbReference>
<dbReference type="GeneID" id="30179040"/>
<dbReference type="Pfam" id="PF03364">
    <property type="entry name" value="Polyketide_cyc"/>
    <property type="match status" value="1"/>
</dbReference>
<dbReference type="OrthoDB" id="292693at2759"/>
<proteinExistence type="inferred from homology"/>
<dbReference type="GO" id="GO:0006744">
    <property type="term" value="P:ubiquinone biosynthetic process"/>
    <property type="evidence" value="ECO:0007669"/>
    <property type="project" value="EnsemblFungi"/>
</dbReference>
<dbReference type="InterPro" id="IPR023393">
    <property type="entry name" value="START-like_dom_sf"/>
</dbReference>
<comment type="similarity">
    <text evidence="1">Belongs to the COQ10 family.</text>
</comment>
<dbReference type="GO" id="GO:0005743">
    <property type="term" value="C:mitochondrial inner membrane"/>
    <property type="evidence" value="ECO:0007669"/>
    <property type="project" value="EnsemblFungi"/>
</dbReference>
<keyword evidence="6" id="KW-1185">Reference proteome</keyword>
<dbReference type="GO" id="GO:0140104">
    <property type="term" value="F:molecular carrier activity"/>
    <property type="evidence" value="ECO:0007669"/>
    <property type="project" value="EnsemblFungi"/>
</dbReference>
<dbReference type="SUPFAM" id="SSF55961">
    <property type="entry name" value="Bet v1-like"/>
    <property type="match status" value="1"/>
</dbReference>
<dbReference type="InterPro" id="IPR044996">
    <property type="entry name" value="COQ10-like"/>
</dbReference>
<sequence length="151" mass="17157">QKYTISKRFQHPQPLMYALVSRVDLYHEFVPYCTSSFITTRDPATGQPTVAGLRVGFQAFDEEFTCELDCVPSQTVVAKSISHSLFHFLETEWQIVPTDGVNGGADHCVATLNLRYEFKSTLYNHVSSLFAKQVAKLLTQAFERRAYEVAR</sequence>
<accession>A0A1E3ND82</accession>
<dbReference type="PANTHER" id="PTHR12901">
    <property type="entry name" value="SPERM PROTEIN HOMOLOG"/>
    <property type="match status" value="1"/>
</dbReference>
<evidence type="ECO:0000313" key="5">
    <source>
        <dbReference type="EMBL" id="ODQ44082.1"/>
    </source>
</evidence>
<evidence type="ECO:0000256" key="2">
    <source>
        <dbReference type="ARBA" id="ARBA00011814"/>
    </source>
</evidence>
<evidence type="ECO:0000256" key="3">
    <source>
        <dbReference type="ARBA" id="ARBA00024947"/>
    </source>
</evidence>
<organism evidence="5 6">
    <name type="scientific">Pichia membranifaciens NRRL Y-2026</name>
    <dbReference type="NCBI Taxonomy" id="763406"/>
    <lineage>
        <taxon>Eukaryota</taxon>
        <taxon>Fungi</taxon>
        <taxon>Dikarya</taxon>
        <taxon>Ascomycota</taxon>
        <taxon>Saccharomycotina</taxon>
        <taxon>Pichiomycetes</taxon>
        <taxon>Pichiales</taxon>
        <taxon>Pichiaceae</taxon>
        <taxon>Pichia</taxon>
    </lineage>
</organism>
<comment type="function">
    <text evidence="3">Required for the function of coenzyme Q in the respiratory chain. May serve as a chaperone or may be involved in the transport of Q6 from its site of synthesis to the catalytic sites of the respiratory complexes.</text>
</comment>
<dbReference type="PANTHER" id="PTHR12901:SF10">
    <property type="entry name" value="COENZYME Q-BINDING PROTEIN COQ10, MITOCHONDRIAL"/>
    <property type="match status" value="1"/>
</dbReference>
<name>A0A1E3ND82_9ASCO</name>
<protein>
    <recommendedName>
        <fullName evidence="4">Coenzyme Q-binding protein COQ10 START domain-containing protein</fullName>
    </recommendedName>
</protein>
<feature type="domain" description="Coenzyme Q-binding protein COQ10 START" evidence="4">
    <location>
        <begin position="11"/>
        <end position="143"/>
    </location>
</feature>
<feature type="non-terminal residue" evidence="5">
    <location>
        <position position="1"/>
    </location>
</feature>